<reference evidence="4" key="1">
    <citation type="submission" date="2016-06" db="UniProtKB">
        <authorList>
            <consortium name="WormBaseParasite"/>
        </authorList>
    </citation>
    <scope>IDENTIFICATION</scope>
</reference>
<dbReference type="Proteomes" id="UP000279833">
    <property type="component" value="Unassembled WGS sequence"/>
</dbReference>
<dbReference type="InterPro" id="IPR057498">
    <property type="entry name" value="Rtel1_ARCH"/>
</dbReference>
<protein>
    <submittedName>
        <fullName evidence="4">MCF.2 cell line derived transforming sequence-like 2</fullName>
    </submittedName>
</protein>
<evidence type="ECO:0000259" key="1">
    <source>
        <dbReference type="Pfam" id="PF23109"/>
    </source>
</evidence>
<sequence length="154" mass="17268">EQVCEDASSVTLSSALLASAIEHVKCVCEVVFDHTKEHQEIELSESNCNMNQNSEQKLSVITNRKGLFDMTHPEENAIEALSIEKMITLKGQLIELERLIDELNVPPEGLTKDGAFIFDLLSRAGINHWTNNTLQTVIDEIMSFTNSTHSKLLR</sequence>
<accession>A0A183JL99</accession>
<evidence type="ECO:0000313" key="4">
    <source>
        <dbReference type="WBParaSite" id="SCUD_0000348001-mRNA-1"/>
    </source>
</evidence>
<dbReference type="AlphaFoldDB" id="A0A183JL99"/>
<feature type="domain" description="Rtel1 helicase ARCH" evidence="1">
    <location>
        <begin position="72"/>
        <end position="149"/>
    </location>
</feature>
<dbReference type="WBParaSite" id="SCUD_0000348001-mRNA-1">
    <property type="protein sequence ID" value="SCUD_0000348001-mRNA-1"/>
    <property type="gene ID" value="SCUD_0000348001"/>
</dbReference>
<organism evidence="4">
    <name type="scientific">Schistosoma curassoni</name>
    <dbReference type="NCBI Taxonomy" id="6186"/>
    <lineage>
        <taxon>Eukaryota</taxon>
        <taxon>Metazoa</taxon>
        <taxon>Spiralia</taxon>
        <taxon>Lophotrochozoa</taxon>
        <taxon>Platyhelminthes</taxon>
        <taxon>Trematoda</taxon>
        <taxon>Digenea</taxon>
        <taxon>Strigeidida</taxon>
        <taxon>Schistosomatoidea</taxon>
        <taxon>Schistosomatidae</taxon>
        <taxon>Schistosoma</taxon>
    </lineage>
</organism>
<keyword evidence="3" id="KW-1185">Reference proteome</keyword>
<evidence type="ECO:0000313" key="3">
    <source>
        <dbReference type="Proteomes" id="UP000279833"/>
    </source>
</evidence>
<dbReference type="STRING" id="6186.A0A183JL99"/>
<gene>
    <name evidence="2" type="ORF">SCUD_LOCUS3480</name>
</gene>
<evidence type="ECO:0000313" key="2">
    <source>
        <dbReference type="EMBL" id="VDO82220.1"/>
    </source>
</evidence>
<dbReference type="EMBL" id="UZAK01003967">
    <property type="protein sequence ID" value="VDO82220.1"/>
    <property type="molecule type" value="Genomic_DNA"/>
</dbReference>
<dbReference type="Pfam" id="PF23109">
    <property type="entry name" value="ARCH_RTEL1"/>
    <property type="match status" value="1"/>
</dbReference>
<proteinExistence type="predicted"/>
<reference evidence="2 3" key="2">
    <citation type="submission" date="2018-11" db="EMBL/GenBank/DDBJ databases">
        <authorList>
            <consortium name="Pathogen Informatics"/>
        </authorList>
    </citation>
    <scope>NUCLEOTIDE SEQUENCE [LARGE SCALE GENOMIC DNA]</scope>
    <source>
        <strain evidence="2">Dakar</strain>
        <strain evidence="3">Dakar, Senegal</strain>
    </source>
</reference>
<name>A0A183JL99_9TREM</name>